<evidence type="ECO:0000256" key="2">
    <source>
        <dbReference type="SAM" id="Phobius"/>
    </source>
</evidence>
<organism evidence="3">
    <name type="scientific">Streptomyces sp. R02</name>
    <dbReference type="NCBI Taxonomy" id="3238623"/>
    <lineage>
        <taxon>Bacteria</taxon>
        <taxon>Bacillati</taxon>
        <taxon>Actinomycetota</taxon>
        <taxon>Actinomycetes</taxon>
        <taxon>Kitasatosporales</taxon>
        <taxon>Streptomycetaceae</taxon>
        <taxon>Streptomyces</taxon>
    </lineage>
</organism>
<feature type="region of interest" description="Disordered" evidence="1">
    <location>
        <begin position="61"/>
        <end position="240"/>
    </location>
</feature>
<gene>
    <name evidence="3" type="ORF">AB5J57_05965</name>
</gene>
<accession>A0AB39LGH7</accession>
<proteinExistence type="predicted"/>
<feature type="compositionally biased region" description="Low complexity" evidence="1">
    <location>
        <begin position="171"/>
        <end position="181"/>
    </location>
</feature>
<evidence type="ECO:0000313" key="3">
    <source>
        <dbReference type="EMBL" id="XDP93100.1"/>
    </source>
</evidence>
<keyword evidence="2" id="KW-0812">Transmembrane</keyword>
<feature type="compositionally biased region" description="Pro residues" evidence="1">
    <location>
        <begin position="191"/>
        <end position="220"/>
    </location>
</feature>
<feature type="region of interest" description="Disordered" evidence="1">
    <location>
        <begin position="1"/>
        <end position="22"/>
    </location>
</feature>
<dbReference type="AlphaFoldDB" id="A0AB39LGH7"/>
<keyword evidence="2" id="KW-1133">Transmembrane helix</keyword>
<dbReference type="RefSeq" id="WP_369155034.1">
    <property type="nucleotide sequence ID" value="NZ_CP163429.1"/>
</dbReference>
<dbReference type="EMBL" id="CP163429">
    <property type="protein sequence ID" value="XDP93100.1"/>
    <property type="molecule type" value="Genomic_DNA"/>
</dbReference>
<keyword evidence="2" id="KW-0472">Membrane</keyword>
<feature type="compositionally biased region" description="Acidic residues" evidence="1">
    <location>
        <begin position="150"/>
        <end position="169"/>
    </location>
</feature>
<feature type="transmembrane region" description="Helical" evidence="2">
    <location>
        <begin position="35"/>
        <end position="57"/>
    </location>
</feature>
<feature type="compositionally biased region" description="Basic and acidic residues" evidence="1">
    <location>
        <begin position="81"/>
        <end position="91"/>
    </location>
</feature>
<protein>
    <submittedName>
        <fullName evidence="3">Uncharacterized protein</fullName>
    </submittedName>
</protein>
<sequence>MRQPSDAGAVTGEPEGPDPVFVDASGRRARLLRRAGYGAAGLAAGYLSVLALSLMGATPFAPEALLPPLPGESSPTAPLRQDAEGDARSPEEEGGAAVGPGSPLIPLIVGESPAGSLLLPPGADPGSVAGVPVEPPDADADGVEVTDGSEPSEEPGGAEEPGGSEEPDGPGDPVEPGDGEPSAPPDGGGSEPPPPDTGEPPEPGTDAPSDPPGTPQPTPEAPSENPGASLPDDPPAAGTP</sequence>
<reference evidence="3" key="1">
    <citation type="submission" date="2024-07" db="EMBL/GenBank/DDBJ databases">
        <authorList>
            <person name="Yu S.T."/>
        </authorList>
    </citation>
    <scope>NUCLEOTIDE SEQUENCE</scope>
    <source>
        <strain evidence="3">R02</strain>
    </source>
</reference>
<evidence type="ECO:0000256" key="1">
    <source>
        <dbReference type="SAM" id="MobiDB-lite"/>
    </source>
</evidence>
<name>A0AB39LGH7_9ACTN</name>